<proteinExistence type="predicted"/>
<accession>A0ABD3ETX7</accession>
<sequence>MPNRDNQKRLSDIRYLMKTIEAIAAERDLLSSSQIVEEVIRVYTACASSVEVPSSTAGARKRRRGQLAWTSTVRLHRIADKNGRQNT</sequence>
<dbReference type="Proteomes" id="UP001632037">
    <property type="component" value="Unassembled WGS sequence"/>
</dbReference>
<dbReference type="EMBL" id="JBIMZQ010000059">
    <property type="protein sequence ID" value="KAL3657888.1"/>
    <property type="molecule type" value="Genomic_DNA"/>
</dbReference>
<gene>
    <name evidence="1" type="ORF">V7S43_017088</name>
</gene>
<reference evidence="1 2" key="1">
    <citation type="submission" date="2024-09" db="EMBL/GenBank/DDBJ databases">
        <title>Genome sequencing and assembly of Phytophthora oleae, isolate VK10A, causative agent of rot of olive drupes.</title>
        <authorList>
            <person name="Conti Taguali S."/>
            <person name="Riolo M."/>
            <person name="La Spada F."/>
            <person name="Cacciola S.O."/>
            <person name="Dionisio G."/>
        </authorList>
    </citation>
    <scope>NUCLEOTIDE SEQUENCE [LARGE SCALE GENOMIC DNA]</scope>
    <source>
        <strain evidence="1 2">VK10A</strain>
    </source>
</reference>
<comment type="caution">
    <text evidence="1">The sequence shown here is derived from an EMBL/GenBank/DDBJ whole genome shotgun (WGS) entry which is preliminary data.</text>
</comment>
<dbReference type="AlphaFoldDB" id="A0ABD3ETX7"/>
<keyword evidence="2" id="KW-1185">Reference proteome</keyword>
<evidence type="ECO:0000313" key="1">
    <source>
        <dbReference type="EMBL" id="KAL3657888.1"/>
    </source>
</evidence>
<evidence type="ECO:0000313" key="2">
    <source>
        <dbReference type="Proteomes" id="UP001632037"/>
    </source>
</evidence>
<organism evidence="1 2">
    <name type="scientific">Phytophthora oleae</name>
    <dbReference type="NCBI Taxonomy" id="2107226"/>
    <lineage>
        <taxon>Eukaryota</taxon>
        <taxon>Sar</taxon>
        <taxon>Stramenopiles</taxon>
        <taxon>Oomycota</taxon>
        <taxon>Peronosporomycetes</taxon>
        <taxon>Peronosporales</taxon>
        <taxon>Peronosporaceae</taxon>
        <taxon>Phytophthora</taxon>
    </lineage>
</organism>
<protein>
    <submittedName>
        <fullName evidence="1">Uncharacterized protein</fullName>
    </submittedName>
</protein>
<name>A0ABD3ETX7_9STRA</name>